<name>A0A7K4N1S9_9ARCH</name>
<comment type="caution">
    <text evidence="3">The sequence shown here is derived from an EMBL/GenBank/DDBJ whole genome shotgun (WGS) entry which is preliminary data.</text>
</comment>
<dbReference type="Proteomes" id="UP000523105">
    <property type="component" value="Unassembled WGS sequence"/>
</dbReference>
<proteinExistence type="predicted"/>
<gene>
    <name evidence="3" type="ORF">HX834_05625</name>
    <name evidence="2" type="ORF">HX837_05255</name>
</gene>
<reference evidence="4 5" key="1">
    <citation type="journal article" date="2019" name="Environ. Microbiol.">
        <title>Genomics insights into ecotype formation of ammonia-oxidizing archaea in the deep ocean.</title>
        <authorList>
            <person name="Wang Y."/>
            <person name="Huang J.M."/>
            <person name="Cui G.J."/>
            <person name="Nunoura T."/>
            <person name="Takaki Y."/>
            <person name="Li W.L."/>
            <person name="Li J."/>
            <person name="Gao Z.M."/>
            <person name="Takai K."/>
            <person name="Zhang A.Q."/>
            <person name="Stepanauskas R."/>
        </authorList>
    </citation>
    <scope>NUCLEOTIDE SEQUENCE [LARGE SCALE GENOMIC DNA]</scope>
    <source>
        <strain evidence="3 5">D17</strain>
        <strain evidence="2 4">L15b</strain>
    </source>
</reference>
<keyword evidence="5" id="KW-1185">Reference proteome</keyword>
<dbReference type="AlphaFoldDB" id="A0A7K4N1S9"/>
<sequence>MTKEQKPKFFVDAMLGKLAKKLRLLGYDTFYSSKVFDDEIIIMTKEQERILLTKDSLLAKLAQRNNIKTVNISEDDELGQFRQINEKVSFSRFSIEGKISRCSICNGKLSHIYSDRVIGKVPDGVINNFKEFWECNGCKKIYWEGTHTKNLQKFVLQLNNSKLFEKVSH</sequence>
<dbReference type="Gene3D" id="3.40.50.1010">
    <property type="entry name" value="5'-nuclease"/>
    <property type="match status" value="1"/>
</dbReference>
<organism evidence="3 5">
    <name type="scientific">Marine Group I thaumarchaeote</name>
    <dbReference type="NCBI Taxonomy" id="2511932"/>
    <lineage>
        <taxon>Archaea</taxon>
        <taxon>Nitrososphaerota</taxon>
        <taxon>Marine Group I</taxon>
    </lineage>
</organism>
<dbReference type="EMBL" id="JACASV010000034">
    <property type="protein sequence ID" value="NWJ43593.1"/>
    <property type="molecule type" value="Genomic_DNA"/>
</dbReference>
<accession>A0A7K4N1S9</accession>
<feature type="domain" description="Mut7-C RNAse" evidence="1">
    <location>
        <begin position="7"/>
        <end position="154"/>
    </location>
</feature>
<evidence type="ECO:0000259" key="1">
    <source>
        <dbReference type="Pfam" id="PF01927"/>
    </source>
</evidence>
<dbReference type="Proteomes" id="UP000554454">
    <property type="component" value="Unassembled WGS sequence"/>
</dbReference>
<dbReference type="EMBL" id="JACATA010000020">
    <property type="protein sequence ID" value="NWJ68806.1"/>
    <property type="molecule type" value="Genomic_DNA"/>
</dbReference>
<dbReference type="Pfam" id="PF01927">
    <property type="entry name" value="Mut7-C"/>
    <property type="match status" value="1"/>
</dbReference>
<dbReference type="PANTHER" id="PTHR39081:SF1">
    <property type="entry name" value="MUT7-C RNASE DOMAIN-CONTAINING PROTEIN"/>
    <property type="match status" value="1"/>
</dbReference>
<dbReference type="PANTHER" id="PTHR39081">
    <property type="entry name" value="MUT7-C DOMAIN-CONTAINING PROTEIN"/>
    <property type="match status" value="1"/>
</dbReference>
<reference evidence="3" key="2">
    <citation type="submission" date="2020-06" db="EMBL/GenBank/DDBJ databases">
        <authorList>
            <person name="Wang Y."/>
        </authorList>
    </citation>
    <scope>NUCLEOTIDE SEQUENCE</scope>
    <source>
        <strain evidence="3">D17</strain>
        <strain evidence="2">L15b</strain>
    </source>
</reference>
<evidence type="ECO:0000313" key="5">
    <source>
        <dbReference type="Proteomes" id="UP000554454"/>
    </source>
</evidence>
<evidence type="ECO:0000313" key="3">
    <source>
        <dbReference type="EMBL" id="NWJ68806.1"/>
    </source>
</evidence>
<evidence type="ECO:0000313" key="4">
    <source>
        <dbReference type="Proteomes" id="UP000523105"/>
    </source>
</evidence>
<protein>
    <submittedName>
        <fullName evidence="3">Mut7-C RNAse domain-containing protein</fullName>
    </submittedName>
</protein>
<dbReference type="InterPro" id="IPR002782">
    <property type="entry name" value="Mut7-C_RNAse_dom"/>
</dbReference>
<evidence type="ECO:0000313" key="2">
    <source>
        <dbReference type="EMBL" id="NWJ43593.1"/>
    </source>
</evidence>